<dbReference type="Proteomes" id="UP000793456">
    <property type="component" value="Chromosome XX"/>
</dbReference>
<keyword evidence="2" id="KW-1185">Reference proteome</keyword>
<accession>A0ACD3QDQ4</accession>
<gene>
    <name evidence="1" type="ORF">E3U43_004299</name>
</gene>
<organism evidence="1 2">
    <name type="scientific">Larimichthys crocea</name>
    <name type="common">Large yellow croaker</name>
    <name type="synonym">Pseudosciaena crocea</name>
    <dbReference type="NCBI Taxonomy" id="215358"/>
    <lineage>
        <taxon>Eukaryota</taxon>
        <taxon>Metazoa</taxon>
        <taxon>Chordata</taxon>
        <taxon>Craniata</taxon>
        <taxon>Vertebrata</taxon>
        <taxon>Euteleostomi</taxon>
        <taxon>Actinopterygii</taxon>
        <taxon>Neopterygii</taxon>
        <taxon>Teleostei</taxon>
        <taxon>Neoteleostei</taxon>
        <taxon>Acanthomorphata</taxon>
        <taxon>Eupercaria</taxon>
        <taxon>Sciaenidae</taxon>
        <taxon>Larimichthys</taxon>
    </lineage>
</organism>
<protein>
    <submittedName>
        <fullName evidence="1">Uncharacterized protein</fullName>
    </submittedName>
</protein>
<dbReference type="EMBL" id="CM011693">
    <property type="protein sequence ID" value="TMS05049.1"/>
    <property type="molecule type" value="Genomic_DNA"/>
</dbReference>
<proteinExistence type="predicted"/>
<comment type="caution">
    <text evidence="1">The sequence shown here is derived from an EMBL/GenBank/DDBJ whole genome shotgun (WGS) entry which is preliminary data.</text>
</comment>
<reference evidence="1" key="1">
    <citation type="submission" date="2018-11" db="EMBL/GenBank/DDBJ databases">
        <title>The sequence and de novo assembly of Larimichthys crocea genome using PacBio and Hi-C technologies.</title>
        <authorList>
            <person name="Xu P."/>
            <person name="Chen B."/>
            <person name="Zhou Z."/>
            <person name="Ke Q."/>
            <person name="Wu Y."/>
            <person name="Bai H."/>
            <person name="Pu F."/>
        </authorList>
    </citation>
    <scope>NUCLEOTIDE SEQUENCE</scope>
    <source>
        <tissue evidence="1">Muscle</tissue>
    </source>
</reference>
<name>A0ACD3QDQ4_LARCR</name>
<evidence type="ECO:0000313" key="1">
    <source>
        <dbReference type="EMBL" id="TMS05049.1"/>
    </source>
</evidence>
<evidence type="ECO:0000313" key="2">
    <source>
        <dbReference type="Proteomes" id="UP000793456"/>
    </source>
</evidence>
<sequence length="707" mass="80332">MAADLQPEWISCLPSSWSYGVTRDGRVFFINEEAKSTTWLHPVSGEAVITGHRKTPDLPTGWEEGYTFEGARCFINHNERKVTCKHPVSSLPSQDNCIFVVNEQSVSKAPTNEKKERPLSTMSEASNYTGGSDYAANPSSPAVRPSRPSKKIHNFGKRSNSIRRNPGAPVIKRNWLYKQDSTGMKLWKKRWFVLSDLCLFYYRDEKEEGILGSILLPSFHISMLSVDDHINRKYAFKATHPNMRTYYFCTDTAKEMESWMKAMTDAALVHAEPVIRLDRLKVEQCGPQEINHVANNRPPLTQPEIQNNERNREVDREHIAAAPTTNTTTATTTTTEEERKQRDAERYGFQKDGAERERPLTKINSIKLQPAQAAAVKASIATPQTQTETDGSHRSPQVNGSGEQCPSNGTEVPTQRSPNQEPERALSRTSSMQQLEQWVRTQRGRNQDDDTRSITSYQTLPRNMPSHRVPYMPHYGDGYCSMPRNSMAQRDSICSMSPSLYDQALGPSPGDKRRSMRDDTMWQLFEWQQRQAYTRQPGLYSNMASPKTMINLSDHTAPSHSIPPSPSHGSLSMYGGYSPMRSYNMNSARSEVSSPIYRRDLSIDRRHRPQPNKYVYPPDRRSMPAGIPVQTITSQSLQGKTMGPEDYREHAYTCRPEEVDIDTKLSRLCEQDKVVRSQEEKLQQLYREKHTLETAAAVSQPGDRDGL</sequence>